<keyword evidence="4 5" id="KW-0472">Membrane</keyword>
<evidence type="ECO:0000256" key="3">
    <source>
        <dbReference type="ARBA" id="ARBA00022989"/>
    </source>
</evidence>
<feature type="transmembrane region" description="Helical" evidence="5">
    <location>
        <begin position="394"/>
        <end position="418"/>
    </location>
</feature>
<accession>A0AAX4NYS4</accession>
<dbReference type="PANTHER" id="PTHR21576:SF158">
    <property type="entry name" value="RIBOSOMAL RNA-PROCESSING PROTEIN 12-LIKE CONSERVED DOMAIN-CONTAINING PROTEIN"/>
    <property type="match status" value="1"/>
</dbReference>
<feature type="transmembrane region" description="Helical" evidence="5">
    <location>
        <begin position="75"/>
        <end position="98"/>
    </location>
</feature>
<feature type="domain" description="Nodulin-like" evidence="6">
    <location>
        <begin position="11"/>
        <end position="257"/>
    </location>
</feature>
<dbReference type="GO" id="GO:0016020">
    <property type="term" value="C:membrane"/>
    <property type="evidence" value="ECO:0007669"/>
    <property type="project" value="UniProtKB-SubCell"/>
</dbReference>
<dbReference type="PANTHER" id="PTHR21576">
    <property type="entry name" value="UNCHARACTERIZED NODULIN-LIKE PROTEIN"/>
    <property type="match status" value="1"/>
</dbReference>
<feature type="transmembrane region" description="Helical" evidence="5">
    <location>
        <begin position="340"/>
        <end position="362"/>
    </location>
</feature>
<evidence type="ECO:0000256" key="4">
    <source>
        <dbReference type="ARBA" id="ARBA00023136"/>
    </source>
</evidence>
<proteinExistence type="predicted"/>
<organism evidence="7 8">
    <name type="scientific">Chloropicon roscoffensis</name>
    <dbReference type="NCBI Taxonomy" id="1461544"/>
    <lineage>
        <taxon>Eukaryota</taxon>
        <taxon>Viridiplantae</taxon>
        <taxon>Chlorophyta</taxon>
        <taxon>Chloropicophyceae</taxon>
        <taxon>Chloropicales</taxon>
        <taxon>Chloropicaceae</taxon>
        <taxon>Chloropicon</taxon>
    </lineage>
</organism>
<dbReference type="AlphaFoldDB" id="A0AAX4NYS4"/>
<dbReference type="SUPFAM" id="SSF103473">
    <property type="entry name" value="MFS general substrate transporter"/>
    <property type="match status" value="1"/>
</dbReference>
<feature type="transmembrane region" description="Helical" evidence="5">
    <location>
        <begin position="233"/>
        <end position="255"/>
    </location>
</feature>
<dbReference type="InterPro" id="IPR036259">
    <property type="entry name" value="MFS_trans_sf"/>
</dbReference>
<sequence>MPREYKLFGSLCACLYLELLGGGVYAFSVYSVYLREHFGLTQGQVQLIGTSGNLGAWLLLPAGCLFDKFGPRPGIGFGALLVFTGYMILWGAMTGILVPSLPVLCLGAFTAQHGCSYWDGTAVPMASRNFAGDRGLVVGLLKGFFGISSSVLTVVYQSFFRPSISFFILSLALVLPAGALVTMLGAHVTEKNPSELMLSAQEKARVATLGYGLLAALVVFVSTGSLYQRERGSRAVGVALLGLLAGFLALLFPLAMPRWIVIMFTGAAGRVDREEEGGEEEEQGALLAGHVGAPREERTKCGLLGSSMFVLRHRKFWIIFVVCVTVMGTGITLINNVGNVVVSLGKEGVGFYVIMISVGSTLGRAGAGFLRLGMVWPPIIAAAAQLILSSSSWYALSFGCFFTGVGFGASFTLQPCCLAEVFGTKDFGKILGLSMFAPSVGSILLSVVMATFIYDIHIPPGGEVCTGPSCFRFTFLILAALNIACALLVKVFLYKK</sequence>
<evidence type="ECO:0000256" key="2">
    <source>
        <dbReference type="ARBA" id="ARBA00022692"/>
    </source>
</evidence>
<evidence type="ECO:0000259" key="6">
    <source>
        <dbReference type="Pfam" id="PF06813"/>
    </source>
</evidence>
<evidence type="ECO:0000256" key="5">
    <source>
        <dbReference type="SAM" id="Phobius"/>
    </source>
</evidence>
<comment type="subcellular location">
    <subcellularLocation>
        <location evidence="1">Membrane</location>
        <topology evidence="1">Multi-pass membrane protein</topology>
    </subcellularLocation>
</comment>
<dbReference type="Proteomes" id="UP001472866">
    <property type="component" value="Chromosome 01"/>
</dbReference>
<protein>
    <submittedName>
        <fullName evidence="7">MFS general substrate transporter</fullName>
    </submittedName>
</protein>
<evidence type="ECO:0000313" key="8">
    <source>
        <dbReference type="Proteomes" id="UP001472866"/>
    </source>
</evidence>
<dbReference type="Pfam" id="PF06813">
    <property type="entry name" value="Nodulin-like"/>
    <property type="match status" value="1"/>
</dbReference>
<keyword evidence="2 5" id="KW-0812">Transmembrane</keyword>
<reference evidence="7 8" key="1">
    <citation type="submission" date="2024-03" db="EMBL/GenBank/DDBJ databases">
        <title>Complete genome sequence of the green alga Chloropicon roscoffensis RCC1871.</title>
        <authorList>
            <person name="Lemieux C."/>
            <person name="Pombert J.-F."/>
            <person name="Otis C."/>
            <person name="Turmel M."/>
        </authorList>
    </citation>
    <scope>NUCLEOTIDE SEQUENCE [LARGE SCALE GENOMIC DNA]</scope>
    <source>
        <strain evidence="7 8">RCC1871</strain>
    </source>
</reference>
<feature type="transmembrane region" description="Helical" evidence="5">
    <location>
        <begin position="316"/>
        <end position="334"/>
    </location>
</feature>
<feature type="transmembrane region" description="Helical" evidence="5">
    <location>
        <begin position="206"/>
        <end position="227"/>
    </location>
</feature>
<feature type="transmembrane region" description="Helical" evidence="5">
    <location>
        <begin position="164"/>
        <end position="186"/>
    </location>
</feature>
<dbReference type="InterPro" id="IPR010658">
    <property type="entry name" value="Nodulin-like"/>
</dbReference>
<feature type="transmembrane region" description="Helical" evidence="5">
    <location>
        <begin position="473"/>
        <end position="493"/>
    </location>
</feature>
<name>A0AAX4NYS4_9CHLO</name>
<dbReference type="EMBL" id="CP151501">
    <property type="protein sequence ID" value="WZN58881.1"/>
    <property type="molecule type" value="Genomic_DNA"/>
</dbReference>
<keyword evidence="8" id="KW-1185">Reference proteome</keyword>
<feature type="transmembrane region" description="Helical" evidence="5">
    <location>
        <begin position="430"/>
        <end position="453"/>
    </location>
</feature>
<gene>
    <name evidence="7" type="ORF">HKI87_01g04050</name>
</gene>
<feature type="transmembrane region" description="Helical" evidence="5">
    <location>
        <begin position="135"/>
        <end position="158"/>
    </location>
</feature>
<evidence type="ECO:0000313" key="7">
    <source>
        <dbReference type="EMBL" id="WZN58881.1"/>
    </source>
</evidence>
<evidence type="ECO:0000256" key="1">
    <source>
        <dbReference type="ARBA" id="ARBA00004141"/>
    </source>
</evidence>
<dbReference type="Gene3D" id="1.20.1250.20">
    <property type="entry name" value="MFS general substrate transporter like domains"/>
    <property type="match status" value="2"/>
</dbReference>
<keyword evidence="3 5" id="KW-1133">Transmembrane helix</keyword>